<evidence type="ECO:0000259" key="4">
    <source>
        <dbReference type="Pfam" id="PF00326"/>
    </source>
</evidence>
<comment type="caution">
    <text evidence="5">The sequence shown here is derived from an EMBL/GenBank/DDBJ whole genome shotgun (WGS) entry which is preliminary data.</text>
</comment>
<dbReference type="InterPro" id="IPR011042">
    <property type="entry name" value="6-blade_b-propeller_TolB-like"/>
</dbReference>
<feature type="domain" description="Peptidase S9 prolyl oligopeptidase catalytic" evidence="4">
    <location>
        <begin position="431"/>
        <end position="636"/>
    </location>
</feature>
<name>A0ABU8S137_9SPHN</name>
<dbReference type="PANTHER" id="PTHR42776">
    <property type="entry name" value="SERINE PEPTIDASE S9 FAMILY MEMBER"/>
    <property type="match status" value="1"/>
</dbReference>
<dbReference type="RefSeq" id="WP_339589005.1">
    <property type="nucleotide sequence ID" value="NZ_JBBHJZ010000005.1"/>
</dbReference>
<evidence type="ECO:0000313" key="5">
    <source>
        <dbReference type="EMBL" id="MEJ5979065.1"/>
    </source>
</evidence>
<dbReference type="Proteomes" id="UP001361239">
    <property type="component" value="Unassembled WGS sequence"/>
</dbReference>
<evidence type="ECO:0000256" key="3">
    <source>
        <dbReference type="SAM" id="SignalP"/>
    </source>
</evidence>
<evidence type="ECO:0000256" key="2">
    <source>
        <dbReference type="ARBA" id="ARBA00022825"/>
    </source>
</evidence>
<gene>
    <name evidence="5" type="ORF">WG901_20600</name>
</gene>
<feature type="signal peptide" evidence="3">
    <location>
        <begin position="1"/>
        <end position="18"/>
    </location>
</feature>
<dbReference type="Gene3D" id="3.40.50.1820">
    <property type="entry name" value="alpha/beta hydrolase"/>
    <property type="match status" value="1"/>
</dbReference>
<keyword evidence="2" id="KW-0720">Serine protease</keyword>
<keyword evidence="3" id="KW-0732">Signal</keyword>
<dbReference type="SUPFAM" id="SSF53474">
    <property type="entry name" value="alpha/beta-Hydrolases"/>
    <property type="match status" value="1"/>
</dbReference>
<protein>
    <submittedName>
        <fullName evidence="5">Prolyl oligopeptidase family serine peptidase</fullName>
    </submittedName>
</protein>
<keyword evidence="6" id="KW-1185">Reference proteome</keyword>
<keyword evidence="2" id="KW-0645">Protease</keyword>
<feature type="chain" id="PRO_5046513000" evidence="3">
    <location>
        <begin position="19"/>
        <end position="646"/>
    </location>
</feature>
<dbReference type="Pfam" id="PF07676">
    <property type="entry name" value="PD40"/>
    <property type="match status" value="1"/>
</dbReference>
<dbReference type="PANTHER" id="PTHR42776:SF27">
    <property type="entry name" value="DIPEPTIDYL PEPTIDASE FAMILY MEMBER 6"/>
    <property type="match status" value="1"/>
</dbReference>
<proteinExistence type="predicted"/>
<dbReference type="InterPro" id="IPR011659">
    <property type="entry name" value="WD40"/>
</dbReference>
<keyword evidence="1" id="KW-0378">Hydrolase</keyword>
<dbReference type="Gene3D" id="2.120.10.30">
    <property type="entry name" value="TolB, C-terminal domain"/>
    <property type="match status" value="1"/>
</dbReference>
<dbReference type="SUPFAM" id="SSF82171">
    <property type="entry name" value="DPP6 N-terminal domain-like"/>
    <property type="match status" value="1"/>
</dbReference>
<reference evidence="5 6" key="1">
    <citation type="submission" date="2024-03" db="EMBL/GenBank/DDBJ databases">
        <authorList>
            <person name="Jo J.-H."/>
        </authorList>
    </citation>
    <scope>NUCLEOTIDE SEQUENCE [LARGE SCALE GENOMIC DNA]</scope>
    <source>
        <strain evidence="5 6">PS1R-30</strain>
    </source>
</reference>
<dbReference type="InterPro" id="IPR001375">
    <property type="entry name" value="Peptidase_S9_cat"/>
</dbReference>
<sequence>MRLPLLAALLLSSTAAFADAERPAALVVDGAPPVPDAVVDETRPYMEFRTAGFAGWNATDRAMLISTRFANTAQLHVVKQPMGARTQVSFEAEPVGGSWSPTGDALLVVKDKGGDEFFQLYTLKEGRLTLLTDGKSRNAFGAWSHDGKQIGYSSTRRNGTDSDLYVADPRNPRSSRMVAQVKGGGWQIADFAPDGKRAVVVEYVSITKSNLHLLDLASGKLTPIGDHTRTIAYGEAKFAPDGTLWVTSDEGSDFQRLGTVDLPGGAFTARNPEQRWDVETFEIAKDGSFIAYSVNEAGASKLRLLDPKAGRGSAAVRDVPGLPLGTLGNMKIAPWGTVGFSFSSSRSPSDAYSVDPASLAVTRWTQSETGGLDPQVNVEPRLVEVRSFDGERVSGFLYSPDAKKFPGKRPLIVNIHGGPEGQSRPGFLGRNNYLVNELGIAVFYPNVRGSTGFGKRFVSLDNGPFKREDSVQDIGAFLDSLSKAPTIDPARMAVTGGSYGGYMCYASAIRYGARLKGANCVVAISDFVTFLENTQSYRRDLRRVEYGDERDPAQRAKLAAISPLTSVDKLTIPLMVVTGGNDPRVPASEADQIVKAVRAKGRPAWHLLGQNEGHGFAKKENADYQFWTGLLFWRQTLLGEKSGGSR</sequence>
<evidence type="ECO:0000256" key="1">
    <source>
        <dbReference type="ARBA" id="ARBA00022801"/>
    </source>
</evidence>
<evidence type="ECO:0000313" key="6">
    <source>
        <dbReference type="Proteomes" id="UP001361239"/>
    </source>
</evidence>
<dbReference type="InterPro" id="IPR029058">
    <property type="entry name" value="AB_hydrolase_fold"/>
</dbReference>
<dbReference type="Pfam" id="PF00326">
    <property type="entry name" value="Peptidase_S9"/>
    <property type="match status" value="1"/>
</dbReference>
<accession>A0ABU8S137</accession>
<organism evidence="5 6">
    <name type="scientific">Novosphingobium anseongense</name>
    <dbReference type="NCBI Taxonomy" id="3133436"/>
    <lineage>
        <taxon>Bacteria</taxon>
        <taxon>Pseudomonadati</taxon>
        <taxon>Pseudomonadota</taxon>
        <taxon>Alphaproteobacteria</taxon>
        <taxon>Sphingomonadales</taxon>
        <taxon>Sphingomonadaceae</taxon>
        <taxon>Novosphingobium</taxon>
    </lineage>
</organism>
<dbReference type="EMBL" id="JBBHJZ010000005">
    <property type="protein sequence ID" value="MEJ5979065.1"/>
    <property type="molecule type" value="Genomic_DNA"/>
</dbReference>